<evidence type="ECO:0000256" key="4">
    <source>
        <dbReference type="ARBA" id="ARBA00023136"/>
    </source>
</evidence>
<dbReference type="InterPro" id="IPR011701">
    <property type="entry name" value="MFS"/>
</dbReference>
<feature type="transmembrane region" description="Helical" evidence="5">
    <location>
        <begin position="339"/>
        <end position="361"/>
    </location>
</feature>
<feature type="transmembrane region" description="Helical" evidence="5">
    <location>
        <begin position="303"/>
        <end position="319"/>
    </location>
</feature>
<comment type="subcellular location">
    <subcellularLocation>
        <location evidence="1">Membrane</location>
        <topology evidence="1">Multi-pass membrane protein</topology>
    </subcellularLocation>
</comment>
<sequence length="533" mass="60476">MVQGISQNYIINMALEDTPLKQPEVKKKSLREKIAHIRENITLEPVLITYVIPGSLSRLATQNLNLDKACRVNLNYGDTICDALIAREGSYQDEELELQTLVSSMEVWKNILLTAIPSFLILFLGAWSDRTGKRKICVLMPIVGDLLMCLSNLLNTYYFYELPVQVTMFFEAFFPAITGGWIATYMGAFCYISEISSEESRTFRVGVANLCLTAGSPIGHALSGILLKHFGYYGVFSFSSVLYIFSLCHGFFYMKDPERPKVEKKNENAGTISFLKSFFDLNHVKDTLTVVFKKGPNRRRTKSILILASIAVVYGPQYGEFTVRYLFTRFRFNWDAIRYSFYNTFYICLHMFGAFVSVSLFSRRWKWSDATLGIISTVSKIIGGLATSQARNSMEMYLAVAVETFNATSFTALRSLSSKLANSDELGKMTSIFNLSEVVTSMIFGPTYSMIYMMTLKIDAGIVYYFSTVLTIPAISIFVWFYIQNKKELSRLKRNCDVNQDEKTETRLEMIKIARKESLIGSIDLADGKVILE</sequence>
<dbReference type="PANTHER" id="PTHR23507:SF1">
    <property type="entry name" value="FI18259P1-RELATED"/>
    <property type="match status" value="1"/>
</dbReference>
<feature type="transmembrane region" description="Helical" evidence="5">
    <location>
        <begin position="205"/>
        <end position="226"/>
    </location>
</feature>
<reference evidence="6 7" key="1">
    <citation type="submission" date="2023-11" db="EMBL/GenBank/DDBJ databases">
        <authorList>
            <person name="Okamura Y."/>
        </authorList>
    </citation>
    <scope>NUCLEOTIDE SEQUENCE [LARGE SCALE GENOMIC DNA]</scope>
</reference>
<keyword evidence="4 5" id="KW-0472">Membrane</keyword>
<evidence type="ECO:0008006" key="8">
    <source>
        <dbReference type="Google" id="ProtNLM"/>
    </source>
</evidence>
<dbReference type="Proteomes" id="UP001497472">
    <property type="component" value="Unassembled WGS sequence"/>
</dbReference>
<evidence type="ECO:0000256" key="2">
    <source>
        <dbReference type="ARBA" id="ARBA00022692"/>
    </source>
</evidence>
<evidence type="ECO:0000256" key="1">
    <source>
        <dbReference type="ARBA" id="ARBA00004141"/>
    </source>
</evidence>
<dbReference type="Pfam" id="PF07690">
    <property type="entry name" value="MFS_1"/>
    <property type="match status" value="1"/>
</dbReference>
<feature type="transmembrane region" description="Helical" evidence="5">
    <location>
        <begin position="462"/>
        <end position="483"/>
    </location>
</feature>
<feature type="transmembrane region" description="Helical" evidence="5">
    <location>
        <begin position="138"/>
        <end position="160"/>
    </location>
</feature>
<dbReference type="InterPro" id="IPR036259">
    <property type="entry name" value="MFS_trans_sf"/>
</dbReference>
<organism evidence="6 7">
    <name type="scientific">Leptosia nina</name>
    <dbReference type="NCBI Taxonomy" id="320188"/>
    <lineage>
        <taxon>Eukaryota</taxon>
        <taxon>Metazoa</taxon>
        <taxon>Ecdysozoa</taxon>
        <taxon>Arthropoda</taxon>
        <taxon>Hexapoda</taxon>
        <taxon>Insecta</taxon>
        <taxon>Pterygota</taxon>
        <taxon>Neoptera</taxon>
        <taxon>Endopterygota</taxon>
        <taxon>Lepidoptera</taxon>
        <taxon>Glossata</taxon>
        <taxon>Ditrysia</taxon>
        <taxon>Papilionoidea</taxon>
        <taxon>Pieridae</taxon>
        <taxon>Pierinae</taxon>
        <taxon>Leptosia</taxon>
    </lineage>
</organism>
<protein>
    <recommendedName>
        <fullName evidence="8">Proton-coupled folate transporter</fullName>
    </recommendedName>
</protein>
<evidence type="ECO:0000256" key="3">
    <source>
        <dbReference type="ARBA" id="ARBA00022989"/>
    </source>
</evidence>
<keyword evidence="3 5" id="KW-1133">Transmembrane helix</keyword>
<feature type="transmembrane region" description="Helical" evidence="5">
    <location>
        <begin position="172"/>
        <end position="193"/>
    </location>
</feature>
<keyword evidence="7" id="KW-1185">Reference proteome</keyword>
<dbReference type="SUPFAM" id="SSF103473">
    <property type="entry name" value="MFS general substrate transporter"/>
    <property type="match status" value="1"/>
</dbReference>
<gene>
    <name evidence="6" type="ORF">LNINA_LOCUS12447</name>
</gene>
<feature type="transmembrane region" description="Helical" evidence="5">
    <location>
        <begin position="232"/>
        <end position="254"/>
    </location>
</feature>
<dbReference type="GO" id="GO:0016020">
    <property type="term" value="C:membrane"/>
    <property type="evidence" value="ECO:0007669"/>
    <property type="project" value="UniProtKB-SubCell"/>
</dbReference>
<dbReference type="AlphaFoldDB" id="A0AAV1JYF3"/>
<evidence type="ECO:0000313" key="6">
    <source>
        <dbReference type="EMBL" id="CAK1553443.1"/>
    </source>
</evidence>
<keyword evidence="2 5" id="KW-0812">Transmembrane</keyword>
<dbReference type="EMBL" id="CAVLEF010000225">
    <property type="protein sequence ID" value="CAK1553443.1"/>
    <property type="molecule type" value="Genomic_DNA"/>
</dbReference>
<accession>A0AAV1JYF3</accession>
<evidence type="ECO:0000313" key="7">
    <source>
        <dbReference type="Proteomes" id="UP001497472"/>
    </source>
</evidence>
<dbReference type="GO" id="GO:0022857">
    <property type="term" value="F:transmembrane transporter activity"/>
    <property type="evidence" value="ECO:0007669"/>
    <property type="project" value="InterPro"/>
</dbReference>
<comment type="caution">
    <text evidence="6">The sequence shown here is derived from an EMBL/GenBank/DDBJ whole genome shotgun (WGS) entry which is preliminary data.</text>
</comment>
<dbReference type="Gene3D" id="1.20.1250.20">
    <property type="entry name" value="MFS general substrate transporter like domains"/>
    <property type="match status" value="1"/>
</dbReference>
<feature type="transmembrane region" description="Helical" evidence="5">
    <location>
        <begin position="438"/>
        <end position="456"/>
    </location>
</feature>
<evidence type="ECO:0000256" key="5">
    <source>
        <dbReference type="SAM" id="Phobius"/>
    </source>
</evidence>
<proteinExistence type="predicted"/>
<dbReference type="PANTHER" id="PTHR23507">
    <property type="entry name" value="ZGC:174356"/>
    <property type="match status" value="1"/>
</dbReference>
<name>A0AAV1JYF3_9NEOP</name>